<proteinExistence type="predicted"/>
<dbReference type="EMBL" id="CP071090">
    <property type="protein sequence ID" value="QSQ18879.1"/>
    <property type="molecule type" value="Genomic_DNA"/>
</dbReference>
<evidence type="ECO:0000313" key="2">
    <source>
        <dbReference type="Proteomes" id="UP000662747"/>
    </source>
</evidence>
<dbReference type="Proteomes" id="UP000662747">
    <property type="component" value="Chromosome"/>
</dbReference>
<sequence length="108" mass="11903">MPVAPDDLPEELRELAPAITIRMVRGGGRRPVPPPGVPKDSPPSWVELTFEPQSPALPELVRARLAAALGNTHFVWILEYDARSQTDNREDAIERLKTLLGPFLASGR</sequence>
<protein>
    <submittedName>
        <fullName evidence="1">Uncharacterized protein</fullName>
    </submittedName>
</protein>
<organism evidence="1 2">
    <name type="scientific">Pyxidicoccus parkwayensis</name>
    <dbReference type="NCBI Taxonomy" id="2813578"/>
    <lineage>
        <taxon>Bacteria</taxon>
        <taxon>Pseudomonadati</taxon>
        <taxon>Myxococcota</taxon>
        <taxon>Myxococcia</taxon>
        <taxon>Myxococcales</taxon>
        <taxon>Cystobacterineae</taxon>
        <taxon>Myxococcaceae</taxon>
        <taxon>Pyxidicoccus</taxon>
    </lineage>
</organism>
<gene>
    <name evidence="1" type="ORF">JY651_26345</name>
</gene>
<reference evidence="1 2" key="1">
    <citation type="submission" date="2021-02" db="EMBL/GenBank/DDBJ databases">
        <title>De Novo genome assembly of isolated myxobacteria.</title>
        <authorList>
            <person name="Stevens D.C."/>
        </authorList>
    </citation>
    <scope>NUCLEOTIDE SEQUENCE [LARGE SCALE GENOMIC DNA]</scope>
    <source>
        <strain evidence="2">SCPEA02</strain>
    </source>
</reference>
<keyword evidence="2" id="KW-1185">Reference proteome</keyword>
<dbReference type="RefSeq" id="WP_206720467.1">
    <property type="nucleotide sequence ID" value="NZ_CP071090.1"/>
</dbReference>
<name>A0ABX7NKG0_9BACT</name>
<accession>A0ABX7NKG0</accession>
<evidence type="ECO:0000313" key="1">
    <source>
        <dbReference type="EMBL" id="QSQ18879.1"/>
    </source>
</evidence>